<name>A0A061H0W5_9BASI</name>
<dbReference type="eggNOG" id="KOG0809">
    <property type="taxonomic scope" value="Eukaryota"/>
</dbReference>
<evidence type="ECO:0000313" key="13">
    <source>
        <dbReference type="EMBL" id="EPQ25684.1"/>
    </source>
</evidence>
<dbReference type="SMART" id="SM00397">
    <property type="entry name" value="t_SNARE"/>
    <property type="match status" value="1"/>
</dbReference>
<keyword evidence="9 11" id="KW-0472">Membrane</keyword>
<reference evidence="13 14" key="1">
    <citation type="journal article" date="2013" name="Plant Cell">
        <title>The transition from a phytopathogenic smut ancestor to an anamorphic biocontrol agent deciphered by comparative whole-genome analysis.</title>
        <authorList>
            <person name="Lefebvre F."/>
            <person name="Joly D.L."/>
            <person name="Labbe C."/>
            <person name="Teichmann B."/>
            <person name="Linning R."/>
            <person name="Belzile F."/>
            <person name="Bakkeren G."/>
            <person name="Belanger R.R."/>
        </authorList>
    </citation>
    <scope>NUCLEOTIDE SEQUENCE [LARGE SCALE GENOMIC DNA]</scope>
    <source>
        <strain evidence="13 14">PF-1</strain>
    </source>
</reference>
<keyword evidence="5" id="KW-0653">Protein transport</keyword>
<keyword evidence="3" id="KW-0813">Transport</keyword>
<dbReference type="Pfam" id="PF05739">
    <property type="entry name" value="SNARE"/>
    <property type="match status" value="1"/>
</dbReference>
<dbReference type="KEGG" id="pfp:PFL1_06756"/>
<dbReference type="CDD" id="cd15845">
    <property type="entry name" value="SNARE_syntaxin16"/>
    <property type="match status" value="1"/>
</dbReference>
<protein>
    <recommendedName>
        <fullName evidence="12">t-SNARE coiled-coil homology domain-containing protein</fullName>
    </recommendedName>
</protein>
<keyword evidence="4 11" id="KW-0812">Transmembrane</keyword>
<dbReference type="PANTHER" id="PTHR19957">
    <property type="entry name" value="SYNTAXIN"/>
    <property type="match status" value="1"/>
</dbReference>
<gene>
    <name evidence="13" type="ORF">PFL1_06756</name>
</gene>
<dbReference type="PROSITE" id="PS50192">
    <property type="entry name" value="T_SNARE"/>
    <property type="match status" value="1"/>
</dbReference>
<dbReference type="GO" id="GO:0006906">
    <property type="term" value="P:vesicle fusion"/>
    <property type="evidence" value="ECO:0007669"/>
    <property type="project" value="TreeGrafter"/>
</dbReference>
<dbReference type="Gene3D" id="1.20.58.70">
    <property type="match status" value="1"/>
</dbReference>
<organism evidence="13 14">
    <name type="scientific">Pseudozyma flocculosa PF-1</name>
    <dbReference type="NCBI Taxonomy" id="1277687"/>
    <lineage>
        <taxon>Eukaryota</taxon>
        <taxon>Fungi</taxon>
        <taxon>Dikarya</taxon>
        <taxon>Basidiomycota</taxon>
        <taxon>Ustilaginomycotina</taxon>
        <taxon>Ustilaginomycetes</taxon>
        <taxon>Ustilaginales</taxon>
        <taxon>Ustilaginaceae</taxon>
        <taxon>Pseudozyma</taxon>
    </lineage>
</organism>
<evidence type="ECO:0000256" key="4">
    <source>
        <dbReference type="ARBA" id="ARBA00022692"/>
    </source>
</evidence>
<feature type="compositionally biased region" description="Low complexity" evidence="10">
    <location>
        <begin position="99"/>
        <end position="112"/>
    </location>
</feature>
<dbReference type="InterPro" id="IPR000727">
    <property type="entry name" value="T_SNARE_dom"/>
</dbReference>
<feature type="region of interest" description="Disordered" evidence="10">
    <location>
        <begin position="274"/>
        <end position="296"/>
    </location>
</feature>
<evidence type="ECO:0000256" key="9">
    <source>
        <dbReference type="ARBA" id="ARBA00023136"/>
    </source>
</evidence>
<dbReference type="EMBL" id="KE361652">
    <property type="protein sequence ID" value="EPQ25684.1"/>
    <property type="molecule type" value="Genomic_DNA"/>
</dbReference>
<keyword evidence="7" id="KW-0333">Golgi apparatus</keyword>
<dbReference type="GO" id="GO:0000139">
    <property type="term" value="C:Golgi membrane"/>
    <property type="evidence" value="ECO:0007669"/>
    <property type="project" value="UniProtKB-SubCell"/>
</dbReference>
<keyword evidence="8" id="KW-0175">Coiled coil</keyword>
<dbReference type="InterPro" id="IPR045242">
    <property type="entry name" value="Syntaxin"/>
</dbReference>
<dbReference type="RefSeq" id="XP_007882493.1">
    <property type="nucleotide sequence ID" value="XM_007884302.1"/>
</dbReference>
<dbReference type="GO" id="GO:0048278">
    <property type="term" value="P:vesicle docking"/>
    <property type="evidence" value="ECO:0007669"/>
    <property type="project" value="TreeGrafter"/>
</dbReference>
<dbReference type="Proteomes" id="UP000053664">
    <property type="component" value="Unassembled WGS sequence"/>
</dbReference>
<evidence type="ECO:0000256" key="8">
    <source>
        <dbReference type="ARBA" id="ARBA00023054"/>
    </source>
</evidence>
<dbReference type="SUPFAM" id="SSF47661">
    <property type="entry name" value="t-snare proteins"/>
    <property type="match status" value="1"/>
</dbReference>
<dbReference type="GeneID" id="19320827"/>
<dbReference type="GO" id="GO:0006886">
    <property type="term" value="P:intracellular protein transport"/>
    <property type="evidence" value="ECO:0007669"/>
    <property type="project" value="InterPro"/>
</dbReference>
<accession>A0A061H0W5</accession>
<dbReference type="InterPro" id="IPR006012">
    <property type="entry name" value="Syntaxin/epimorphin_CS"/>
</dbReference>
<feature type="compositionally biased region" description="Low complexity" evidence="10">
    <location>
        <begin position="11"/>
        <end position="39"/>
    </location>
</feature>
<feature type="transmembrane region" description="Helical" evidence="11">
    <location>
        <begin position="414"/>
        <end position="434"/>
    </location>
</feature>
<dbReference type="GO" id="GO:0005484">
    <property type="term" value="F:SNAP receptor activity"/>
    <property type="evidence" value="ECO:0007669"/>
    <property type="project" value="InterPro"/>
</dbReference>
<evidence type="ECO:0000256" key="1">
    <source>
        <dbReference type="ARBA" id="ARBA00004409"/>
    </source>
</evidence>
<dbReference type="PROSITE" id="PS00914">
    <property type="entry name" value="SYNTAXIN"/>
    <property type="match status" value="1"/>
</dbReference>
<dbReference type="InterPro" id="IPR010989">
    <property type="entry name" value="SNARE"/>
</dbReference>
<keyword evidence="6 11" id="KW-1133">Transmembrane helix</keyword>
<dbReference type="OrthoDB" id="10251371at2759"/>
<feature type="compositionally biased region" description="Low complexity" evidence="10">
    <location>
        <begin position="274"/>
        <end position="289"/>
    </location>
</feature>
<evidence type="ECO:0000256" key="2">
    <source>
        <dbReference type="ARBA" id="ARBA00009063"/>
    </source>
</evidence>
<comment type="similarity">
    <text evidence="2">Belongs to the syntaxin family.</text>
</comment>
<evidence type="ECO:0000256" key="11">
    <source>
        <dbReference type="SAM" id="Phobius"/>
    </source>
</evidence>
<evidence type="ECO:0000313" key="14">
    <source>
        <dbReference type="Proteomes" id="UP000053664"/>
    </source>
</evidence>
<dbReference type="HOGENOM" id="CLU_038177_0_0_1"/>
<feature type="domain" description="T-SNARE coiled-coil homology" evidence="12">
    <location>
        <begin position="339"/>
        <end position="401"/>
    </location>
</feature>
<evidence type="ECO:0000256" key="10">
    <source>
        <dbReference type="SAM" id="MobiDB-lite"/>
    </source>
</evidence>
<dbReference type="GO" id="GO:0000149">
    <property type="term" value="F:SNARE binding"/>
    <property type="evidence" value="ECO:0007669"/>
    <property type="project" value="TreeGrafter"/>
</dbReference>
<evidence type="ECO:0000256" key="6">
    <source>
        <dbReference type="ARBA" id="ARBA00022989"/>
    </source>
</evidence>
<evidence type="ECO:0000259" key="12">
    <source>
        <dbReference type="PROSITE" id="PS50192"/>
    </source>
</evidence>
<evidence type="ECO:0000256" key="7">
    <source>
        <dbReference type="ARBA" id="ARBA00023034"/>
    </source>
</evidence>
<proteinExistence type="inferred from homology"/>
<evidence type="ECO:0000256" key="5">
    <source>
        <dbReference type="ARBA" id="ARBA00022927"/>
    </source>
</evidence>
<dbReference type="PANTHER" id="PTHR19957:SF83">
    <property type="entry name" value="SYNTAXIN-16"/>
    <property type="match status" value="1"/>
</dbReference>
<feature type="region of interest" description="Disordered" evidence="10">
    <location>
        <begin position="1"/>
        <end position="140"/>
    </location>
</feature>
<comment type="subcellular location">
    <subcellularLocation>
        <location evidence="1">Golgi apparatus membrane</location>
        <topology evidence="1">Single-pass type IV membrane protein</topology>
    </subcellularLocation>
</comment>
<dbReference type="GO" id="GO:0031201">
    <property type="term" value="C:SNARE complex"/>
    <property type="evidence" value="ECO:0007669"/>
    <property type="project" value="TreeGrafter"/>
</dbReference>
<sequence length="458" mass="49397">MSTRYGRGPYAASSTPSTSAAAMAGFPSSSSASSSSAVSPHLGQTRSRTLLFLSYRDTAARTTKRPSGPSSSLYFQAPYTDGDGDDDHDPLHASSVNNGEQQGLLGGSSPSSARNSHDRPHTSIELGATSDDGGSELPPKWMDISDQVDAILASIRPRMDSLSRLHEKHLRPGFTDKSAEEKQIEALALSITQDFRRSSRLVAGLASFTQHLIREAKKGNSSTTVRQIALAQNVQTALATRVQDLSGAFRKQQSLYLRRMKGMEVRDRDIRAAQGLATGGTSSASASTSARERNEFRDNEMAVREDMELSRTASMAAKGQSQQAQDLVVLESSTSTAADAEIAQRDREITEIAKSIQELANLFGDLQTLVIDQGTMLDRIDFNVELMSREMEGAVKELEVATGYQRRTGRRQCILFLILCIALLVAILIIKPFWRFFAAGGGASPPSVPAPPPAPSSS</sequence>
<dbReference type="AlphaFoldDB" id="A0A061H0W5"/>
<evidence type="ECO:0000256" key="3">
    <source>
        <dbReference type="ARBA" id="ARBA00022448"/>
    </source>
</evidence>